<dbReference type="EMBL" id="JBHSDS010000001">
    <property type="protein sequence ID" value="MFC4356385.1"/>
    <property type="molecule type" value="Genomic_DNA"/>
</dbReference>
<proteinExistence type="predicted"/>
<dbReference type="Proteomes" id="UP001595921">
    <property type="component" value="Unassembled WGS sequence"/>
</dbReference>
<evidence type="ECO:0000313" key="2">
    <source>
        <dbReference type="EMBL" id="MFC4356385.1"/>
    </source>
</evidence>
<dbReference type="RefSeq" id="WP_267624740.1">
    <property type="nucleotide sequence ID" value="NZ_JAODIW010000010.1"/>
</dbReference>
<reference evidence="2 3" key="1">
    <citation type="journal article" date="2019" name="Int. J. Syst. Evol. Microbiol.">
        <title>The Global Catalogue of Microorganisms (GCM) 10K type strain sequencing project: providing services to taxonomists for standard genome sequencing and annotation.</title>
        <authorList>
            <consortium name="The Broad Institute Genomics Platform"/>
            <consortium name="The Broad Institute Genome Sequencing Center for Infectious Disease"/>
            <person name="Wu L."/>
            <person name="Ma J."/>
        </authorList>
    </citation>
    <scope>NUCLEOTIDE SEQUENCE [LARGE SCALE GENOMIC DNA]</scope>
    <source>
        <strain evidence="2 3">CGMCC 1.12553</strain>
    </source>
</reference>
<feature type="region of interest" description="Disordered" evidence="1">
    <location>
        <begin position="28"/>
        <end position="72"/>
    </location>
</feature>
<keyword evidence="3" id="KW-1185">Reference proteome</keyword>
<sequence length="95" mass="11462">MTTDDRRATRRDYEAPYPRWERFETRFTEYREEGAEESGEEGAGESREETDGSRERRDSYDSRDRERRGRRVAFIEDPDRKGAWLLSTRVVPVRR</sequence>
<name>A0ABD5P6A3_9EURY</name>
<feature type="compositionally biased region" description="Basic and acidic residues" evidence="1">
    <location>
        <begin position="44"/>
        <end position="72"/>
    </location>
</feature>
<evidence type="ECO:0000313" key="3">
    <source>
        <dbReference type="Proteomes" id="UP001595921"/>
    </source>
</evidence>
<dbReference type="AlphaFoldDB" id="A0ABD5P6A3"/>
<organism evidence="2 3">
    <name type="scientific">Halobium salinum</name>
    <dbReference type="NCBI Taxonomy" id="1364940"/>
    <lineage>
        <taxon>Archaea</taxon>
        <taxon>Methanobacteriati</taxon>
        <taxon>Methanobacteriota</taxon>
        <taxon>Stenosarchaea group</taxon>
        <taxon>Halobacteria</taxon>
        <taxon>Halobacteriales</taxon>
        <taxon>Haloferacaceae</taxon>
        <taxon>Halobium</taxon>
    </lineage>
</organism>
<accession>A0ABD5P6A3</accession>
<evidence type="ECO:0000256" key="1">
    <source>
        <dbReference type="SAM" id="MobiDB-lite"/>
    </source>
</evidence>
<gene>
    <name evidence="2" type="ORF">ACFO0N_00310</name>
</gene>
<feature type="compositionally biased region" description="Acidic residues" evidence="1">
    <location>
        <begin position="34"/>
        <end position="43"/>
    </location>
</feature>
<comment type="caution">
    <text evidence="2">The sequence shown here is derived from an EMBL/GenBank/DDBJ whole genome shotgun (WGS) entry which is preliminary data.</text>
</comment>
<protein>
    <submittedName>
        <fullName evidence="2">Uncharacterized protein</fullName>
    </submittedName>
</protein>